<dbReference type="Proteomes" id="UP000008062">
    <property type="component" value="Chromosome 6"/>
</dbReference>
<evidence type="ECO:0000313" key="2">
    <source>
        <dbReference type="EMBL" id="EGP86902.1"/>
    </source>
</evidence>
<dbReference type="OrthoDB" id="3639104at2759"/>
<evidence type="ECO:0000313" key="3">
    <source>
        <dbReference type="Proteomes" id="UP000008062"/>
    </source>
</evidence>
<dbReference type="AlphaFoldDB" id="F9XCV5"/>
<protein>
    <submittedName>
        <fullName evidence="2">Uncharacterized protein</fullName>
    </submittedName>
</protein>
<dbReference type="eggNOG" id="ENOG502S165">
    <property type="taxonomic scope" value="Eukaryota"/>
</dbReference>
<feature type="region of interest" description="Disordered" evidence="1">
    <location>
        <begin position="1"/>
        <end position="24"/>
    </location>
</feature>
<dbReference type="KEGG" id="ztr:MYCGRDRAFT_44495"/>
<dbReference type="InParanoid" id="F9XCV5"/>
<dbReference type="HOGENOM" id="CLU_066042_6_1_1"/>
<reference evidence="2 3" key="1">
    <citation type="journal article" date="2011" name="PLoS Genet.">
        <title>Finished genome of the fungal wheat pathogen Mycosphaerella graminicola reveals dispensome structure, chromosome plasticity, and stealth pathogenesis.</title>
        <authorList>
            <person name="Goodwin S.B."/>
            <person name="Ben M'barek S."/>
            <person name="Dhillon B."/>
            <person name="Wittenberg A.H.J."/>
            <person name="Crane C.F."/>
            <person name="Hane J.K."/>
            <person name="Foster A.J."/>
            <person name="Van der Lee T.A.J."/>
            <person name="Grimwood J."/>
            <person name="Aerts A."/>
            <person name="Antoniw J."/>
            <person name="Bailey A."/>
            <person name="Bluhm B."/>
            <person name="Bowler J."/>
            <person name="Bristow J."/>
            <person name="van der Burgt A."/>
            <person name="Canto-Canche B."/>
            <person name="Churchill A.C.L."/>
            <person name="Conde-Ferraez L."/>
            <person name="Cools H.J."/>
            <person name="Coutinho P.M."/>
            <person name="Csukai M."/>
            <person name="Dehal P."/>
            <person name="De Wit P."/>
            <person name="Donzelli B."/>
            <person name="van de Geest H.C."/>
            <person name="van Ham R.C.H.J."/>
            <person name="Hammond-Kosack K.E."/>
            <person name="Henrissat B."/>
            <person name="Kilian A."/>
            <person name="Kobayashi A.K."/>
            <person name="Koopmann E."/>
            <person name="Kourmpetis Y."/>
            <person name="Kuzniar A."/>
            <person name="Lindquist E."/>
            <person name="Lombard V."/>
            <person name="Maliepaard C."/>
            <person name="Martins N."/>
            <person name="Mehrabi R."/>
            <person name="Nap J.P.H."/>
            <person name="Ponomarenko A."/>
            <person name="Rudd J.J."/>
            <person name="Salamov A."/>
            <person name="Schmutz J."/>
            <person name="Schouten H.J."/>
            <person name="Shapiro H."/>
            <person name="Stergiopoulos I."/>
            <person name="Torriani S.F.F."/>
            <person name="Tu H."/>
            <person name="de Vries R.P."/>
            <person name="Waalwijk C."/>
            <person name="Ware S.B."/>
            <person name="Wiebenga A."/>
            <person name="Zwiers L.-H."/>
            <person name="Oliver R.P."/>
            <person name="Grigoriev I.V."/>
            <person name="Kema G.H.J."/>
        </authorList>
    </citation>
    <scope>NUCLEOTIDE SEQUENCE [LARGE SCALE GENOMIC DNA]</scope>
    <source>
        <strain evidence="3">CBS 115943 / IPO323</strain>
    </source>
</reference>
<dbReference type="EMBL" id="CM001201">
    <property type="protein sequence ID" value="EGP86902.1"/>
    <property type="molecule type" value="Genomic_DNA"/>
</dbReference>
<dbReference type="GeneID" id="13401384"/>
<dbReference type="PANTHER" id="PTHR35896:SF3">
    <property type="entry name" value="MAJOR FACILITATOR SUPERFAMILY TRANSPORTER"/>
    <property type="match status" value="1"/>
</dbReference>
<dbReference type="InterPro" id="IPR053008">
    <property type="entry name" value="Phomopsin_biosynth_assoc"/>
</dbReference>
<organism evidence="2 3">
    <name type="scientific">Zymoseptoria tritici (strain CBS 115943 / IPO323)</name>
    <name type="common">Speckled leaf blotch fungus</name>
    <name type="synonym">Septoria tritici</name>
    <dbReference type="NCBI Taxonomy" id="336722"/>
    <lineage>
        <taxon>Eukaryota</taxon>
        <taxon>Fungi</taxon>
        <taxon>Dikarya</taxon>
        <taxon>Ascomycota</taxon>
        <taxon>Pezizomycotina</taxon>
        <taxon>Dothideomycetes</taxon>
        <taxon>Dothideomycetidae</taxon>
        <taxon>Mycosphaerellales</taxon>
        <taxon>Mycosphaerellaceae</taxon>
        <taxon>Zymoseptoria</taxon>
    </lineage>
</organism>
<keyword evidence="3" id="KW-1185">Reference proteome</keyword>
<gene>
    <name evidence="2" type="ORF">MYCGRDRAFT_44495</name>
</gene>
<name>F9XCV5_ZYMTI</name>
<sequence>MRPELQPHSGHHINDTRSPCGDSPEEARDNHCAFDLLSFSWLPQRCYDAEISAEFLNHSDWSWYKQGYHSASELEPEPVHQSIVEQGGTGDLYVTGSYHLVHCLYMWRKLHRGMEVEARGLKPGISGAWIDSYTRDFAHTHHCSQYILDLERRTHTASTASTDKSLELVSGALRSELDAIKVRIRTKYPGCPSEHK</sequence>
<proteinExistence type="predicted"/>
<dbReference type="PANTHER" id="PTHR35896">
    <property type="entry name" value="IG-LIKE DOMAIN-CONTAINING PROTEIN"/>
    <property type="match status" value="1"/>
</dbReference>
<dbReference type="RefSeq" id="XP_003851926.1">
    <property type="nucleotide sequence ID" value="XM_003851878.1"/>
</dbReference>
<accession>F9XCV5</accession>
<evidence type="ECO:0000256" key="1">
    <source>
        <dbReference type="SAM" id="MobiDB-lite"/>
    </source>
</evidence>
<dbReference type="OMA" id="NYWATTE"/>